<dbReference type="EMBL" id="AP018449">
    <property type="protein sequence ID" value="BBB90588.1"/>
    <property type="molecule type" value="Genomic_DNA"/>
</dbReference>
<dbReference type="SUPFAM" id="SSF53383">
    <property type="entry name" value="PLP-dependent transferases"/>
    <property type="match status" value="1"/>
</dbReference>
<dbReference type="InterPro" id="IPR015422">
    <property type="entry name" value="PyrdxlP-dep_Trfase_small"/>
</dbReference>
<comment type="cofactor">
    <cofactor evidence="1 7">
        <name>pyridoxal 5'-phosphate</name>
        <dbReference type="ChEBI" id="CHEBI:597326"/>
    </cofactor>
</comment>
<comment type="catalytic activity">
    <reaction evidence="6">
        <text>(sulfur carrier)-H + L-cysteine = (sulfur carrier)-SH + L-alanine</text>
        <dbReference type="Rhea" id="RHEA:43892"/>
        <dbReference type="Rhea" id="RHEA-COMP:14737"/>
        <dbReference type="Rhea" id="RHEA-COMP:14739"/>
        <dbReference type="ChEBI" id="CHEBI:29917"/>
        <dbReference type="ChEBI" id="CHEBI:35235"/>
        <dbReference type="ChEBI" id="CHEBI:57972"/>
        <dbReference type="ChEBI" id="CHEBI:64428"/>
        <dbReference type="EC" id="2.8.1.7"/>
    </reaction>
</comment>
<evidence type="ECO:0000313" key="10">
    <source>
        <dbReference type="Proteomes" id="UP000276437"/>
    </source>
</evidence>
<reference evidence="9 10" key="1">
    <citation type="journal article" date="2018" name="Int. J. Syst. Evol. Microbiol.">
        <title>Methylomusa anaerophila gen. nov., sp. nov., an anaerobic methanol-utilizing bacterium isolated from a microbial fuel cell.</title>
        <authorList>
            <person name="Amano N."/>
            <person name="Yamamuro A."/>
            <person name="Miyahara M."/>
            <person name="Kouzuma A."/>
            <person name="Abe T."/>
            <person name="Watanabe K."/>
        </authorList>
    </citation>
    <scope>NUCLEOTIDE SEQUENCE [LARGE SCALE GENOMIC DNA]</scope>
    <source>
        <strain evidence="9 10">MMFC1</strain>
    </source>
</reference>
<evidence type="ECO:0000259" key="8">
    <source>
        <dbReference type="Pfam" id="PF00266"/>
    </source>
</evidence>
<keyword evidence="5" id="KW-0663">Pyridoxal phosphate</keyword>
<dbReference type="Proteomes" id="UP000276437">
    <property type="component" value="Chromosome"/>
</dbReference>
<evidence type="ECO:0000256" key="5">
    <source>
        <dbReference type="ARBA" id="ARBA00022898"/>
    </source>
</evidence>
<evidence type="ECO:0000313" key="9">
    <source>
        <dbReference type="EMBL" id="BBB90588.1"/>
    </source>
</evidence>
<dbReference type="Gene3D" id="3.90.1150.10">
    <property type="entry name" value="Aspartate Aminotransferase, domain 1"/>
    <property type="match status" value="1"/>
</dbReference>
<dbReference type="PANTHER" id="PTHR43586:SF4">
    <property type="entry name" value="ISOPENICILLIN N EPIMERASE"/>
    <property type="match status" value="1"/>
</dbReference>
<dbReference type="InterPro" id="IPR020578">
    <property type="entry name" value="Aminotrans_V_PyrdxlP_BS"/>
</dbReference>
<dbReference type="Pfam" id="PF00266">
    <property type="entry name" value="Aminotran_5"/>
    <property type="match status" value="1"/>
</dbReference>
<name>A0A348AHP0_9FIRM</name>
<dbReference type="InterPro" id="IPR015421">
    <property type="entry name" value="PyrdxlP-dep_Trfase_major"/>
</dbReference>
<dbReference type="Gene3D" id="3.40.640.10">
    <property type="entry name" value="Type I PLP-dependent aspartate aminotransferase-like (Major domain)"/>
    <property type="match status" value="1"/>
</dbReference>
<evidence type="ECO:0000256" key="4">
    <source>
        <dbReference type="ARBA" id="ARBA00022679"/>
    </source>
</evidence>
<organism evidence="9 10">
    <name type="scientific">Methylomusa anaerophila</name>
    <dbReference type="NCBI Taxonomy" id="1930071"/>
    <lineage>
        <taxon>Bacteria</taxon>
        <taxon>Bacillati</taxon>
        <taxon>Bacillota</taxon>
        <taxon>Negativicutes</taxon>
        <taxon>Selenomonadales</taxon>
        <taxon>Sporomusaceae</taxon>
        <taxon>Methylomusa</taxon>
    </lineage>
</organism>
<dbReference type="InterPro" id="IPR015424">
    <property type="entry name" value="PyrdxlP-dep_Trfase"/>
</dbReference>
<dbReference type="PANTHER" id="PTHR43586">
    <property type="entry name" value="CYSTEINE DESULFURASE"/>
    <property type="match status" value="1"/>
</dbReference>
<gene>
    <name evidence="9" type="primary">csd_2</name>
    <name evidence="9" type="ORF">MAMMFC1_01242</name>
</gene>
<dbReference type="NCBIfam" id="TIGR01977">
    <property type="entry name" value="am_tr_V_EF2568"/>
    <property type="match status" value="1"/>
</dbReference>
<feature type="domain" description="Aminotransferase class V" evidence="8">
    <location>
        <begin position="5"/>
        <end position="370"/>
    </location>
</feature>
<dbReference type="InterPro" id="IPR010969">
    <property type="entry name" value="Cys_dSase-rel_unknwn_funct"/>
</dbReference>
<dbReference type="KEGG" id="mana:MAMMFC1_01242"/>
<evidence type="ECO:0000256" key="7">
    <source>
        <dbReference type="RuleBase" id="RU004504"/>
    </source>
</evidence>
<comment type="similarity">
    <text evidence="2">Belongs to the class-V pyridoxal-phosphate-dependent aminotransferase family. Csd subfamily.</text>
</comment>
<dbReference type="AlphaFoldDB" id="A0A348AHP0"/>
<dbReference type="PROSITE" id="PS00595">
    <property type="entry name" value="AA_TRANSFER_CLASS_5"/>
    <property type="match status" value="1"/>
</dbReference>
<evidence type="ECO:0000256" key="1">
    <source>
        <dbReference type="ARBA" id="ARBA00001933"/>
    </source>
</evidence>
<keyword evidence="4 9" id="KW-0808">Transferase</keyword>
<dbReference type="InterPro" id="IPR016454">
    <property type="entry name" value="Cysteine_dSase"/>
</dbReference>
<evidence type="ECO:0000256" key="2">
    <source>
        <dbReference type="ARBA" id="ARBA00010447"/>
    </source>
</evidence>
<dbReference type="PIRSF" id="PIRSF005572">
    <property type="entry name" value="NifS"/>
    <property type="match status" value="1"/>
</dbReference>
<sequence>MSALIYLDNAATTWPKPEEVYRAVDCCLRNIGANPGRGGHSMARAAGLLLYETREELAELFHIEDANQIAFTLNATDAINTAIFGVVRPGDTVVTTAMEHNAVARALRFVEKRGANLIIVPCSPTGDLDMKALTAALNNSPKAVVMTHASNVTGQIQPVEEIGRLTREHGITLIVDAAQTAGVEAIDVAAMGIDVLAFSGHKGLLGPQGTGGLYVREGIAVAPLRLGGTGSLSESDEQPDFMPDRLESGTPNTPGIAGLQAGVRFIRNEGSGAIRKKELELTQELENGLKEIPGLTIYSPLSKGRRTAVMAFTIDGQDCGDIAYRLDRDYGIACRSGLHCAPWAHRTIGTLKTGAVRFSPGYFNTPKQISEAVRAVGQLAAKRKG</sequence>
<dbReference type="GO" id="GO:0030170">
    <property type="term" value="F:pyridoxal phosphate binding"/>
    <property type="evidence" value="ECO:0007669"/>
    <property type="project" value="InterPro"/>
</dbReference>
<evidence type="ECO:0000256" key="3">
    <source>
        <dbReference type="ARBA" id="ARBA00012239"/>
    </source>
</evidence>
<evidence type="ECO:0000256" key="6">
    <source>
        <dbReference type="ARBA" id="ARBA00050776"/>
    </source>
</evidence>
<dbReference type="GO" id="GO:0031071">
    <property type="term" value="F:cysteine desulfurase activity"/>
    <property type="evidence" value="ECO:0007669"/>
    <property type="project" value="UniProtKB-EC"/>
</dbReference>
<dbReference type="RefSeq" id="WP_126307387.1">
    <property type="nucleotide sequence ID" value="NZ_AP018449.1"/>
</dbReference>
<keyword evidence="10" id="KW-1185">Reference proteome</keyword>
<dbReference type="EC" id="2.8.1.7" evidence="3"/>
<dbReference type="InterPro" id="IPR000192">
    <property type="entry name" value="Aminotrans_V_dom"/>
</dbReference>
<dbReference type="OrthoDB" id="9804366at2"/>
<accession>A0A348AHP0</accession>
<proteinExistence type="inferred from homology"/>
<protein>
    <recommendedName>
        <fullName evidence="3">cysteine desulfurase</fullName>
        <ecNumber evidence="3">2.8.1.7</ecNumber>
    </recommendedName>
</protein>
<dbReference type="CDD" id="cd06453">
    <property type="entry name" value="SufS_like"/>
    <property type="match status" value="1"/>
</dbReference>
<dbReference type="GO" id="GO:0006534">
    <property type="term" value="P:cysteine metabolic process"/>
    <property type="evidence" value="ECO:0007669"/>
    <property type="project" value="InterPro"/>
</dbReference>
<dbReference type="InterPro" id="IPR010970">
    <property type="entry name" value="Cys_dSase_SufS"/>
</dbReference>